<evidence type="ECO:0000256" key="1">
    <source>
        <dbReference type="ARBA" id="ARBA00004651"/>
    </source>
</evidence>
<gene>
    <name evidence="9" type="ORF">A3A33_03320</name>
</gene>
<feature type="transmembrane region" description="Helical" evidence="6">
    <location>
        <begin position="6"/>
        <end position="24"/>
    </location>
</feature>
<dbReference type="PANTHER" id="PTHR30619:SF1">
    <property type="entry name" value="RECOMBINATION PROTEIN 2"/>
    <property type="match status" value="1"/>
</dbReference>
<dbReference type="NCBIfam" id="TIGR00360">
    <property type="entry name" value="ComEC_N-term"/>
    <property type="match status" value="1"/>
</dbReference>
<name>A0A1F8GTN2_9BACT</name>
<keyword evidence="3 6" id="KW-0812">Transmembrane</keyword>
<feature type="transmembrane region" description="Helical" evidence="6">
    <location>
        <begin position="484"/>
        <end position="504"/>
    </location>
</feature>
<feature type="domain" description="ComEC/Rec2-related protein" evidence="7">
    <location>
        <begin position="241"/>
        <end position="503"/>
    </location>
</feature>
<dbReference type="AlphaFoldDB" id="A0A1F8GTN2"/>
<protein>
    <recommendedName>
        <fullName evidence="11">ComEC/Rec2-related protein domain-containing protein</fullName>
    </recommendedName>
</protein>
<reference evidence="9 10" key="1">
    <citation type="journal article" date="2016" name="Nat. Commun.">
        <title>Thousands of microbial genomes shed light on interconnected biogeochemical processes in an aquifer system.</title>
        <authorList>
            <person name="Anantharaman K."/>
            <person name="Brown C.T."/>
            <person name="Hug L.A."/>
            <person name="Sharon I."/>
            <person name="Castelle C.J."/>
            <person name="Probst A.J."/>
            <person name="Thomas B.C."/>
            <person name="Singh A."/>
            <person name="Wilkins M.J."/>
            <person name="Karaoz U."/>
            <person name="Brodie E.L."/>
            <person name="Williams K.H."/>
            <person name="Hubbard S.S."/>
            <person name="Banfield J.F."/>
        </authorList>
    </citation>
    <scope>NUCLEOTIDE SEQUENCE [LARGE SCALE GENOMIC DNA]</scope>
</reference>
<dbReference type="Pfam" id="PF03772">
    <property type="entry name" value="Competence"/>
    <property type="match status" value="1"/>
</dbReference>
<organism evidence="9 10">
    <name type="scientific">Candidatus Yanofskybacteria bacterium RIFCSPLOWO2_01_FULL_49_25</name>
    <dbReference type="NCBI Taxonomy" id="1802701"/>
    <lineage>
        <taxon>Bacteria</taxon>
        <taxon>Candidatus Yanofskyibacteriota</taxon>
    </lineage>
</organism>
<feature type="transmembrane region" description="Helical" evidence="6">
    <location>
        <begin position="55"/>
        <end position="74"/>
    </location>
</feature>
<feature type="transmembrane region" description="Helical" evidence="6">
    <location>
        <begin position="424"/>
        <end position="447"/>
    </location>
</feature>
<feature type="transmembrane region" description="Helical" evidence="6">
    <location>
        <begin position="360"/>
        <end position="377"/>
    </location>
</feature>
<dbReference type="STRING" id="1802701.A3A33_03320"/>
<evidence type="ECO:0000259" key="7">
    <source>
        <dbReference type="Pfam" id="PF03772"/>
    </source>
</evidence>
<feature type="transmembrane region" description="Helical" evidence="6">
    <location>
        <begin position="293"/>
        <end position="326"/>
    </location>
</feature>
<evidence type="ECO:0000256" key="4">
    <source>
        <dbReference type="ARBA" id="ARBA00022989"/>
    </source>
</evidence>
<sequence>MHQATVLRYVTLAFIAGVIVASFVTVSSWTLGVVVVFCLVVVIFGSYGISVHGRAPRMILLLACGLLCGIIGMWRMVSYTSHAHILDQFVSDQSGGVKQKVLLVGIIAEDPAVSGDKQMLTVGVRFLQIDDAIYATNEKTLITLPADTKYRYGDQVQVSGSLLLPYAIPGSTFDYPASLARKGVFAVMMNPKIEVVAFPRGTLESVVVGIYRGIYGARDVFVASIDRALPEPHGAFVAGVLIGSRSQLSDAIKQDFARTSTSHIIAVSGYNITIIAEVVALILLAFMPRSWAFWFTLGALFVFMILTGAQASVIRATIMGVAGLLARHVGRLNTSSHTLALAAGIMVALDPTIVRYDVGFQLSFMATVGILFVAPLLEVRLPWLARQGIVGEIFIMTVSAQLCVVPILIYYFKNISLVSLPANLIILPLVPYVMLLGFAAGLGGLLLPVLGQLIGYGTSLVSAAILNVIHFFAAIPWAAVSVDVSWYTVLASYVLLGIIYWYFAKVEAKRDEERLRG</sequence>
<dbReference type="Proteomes" id="UP000179047">
    <property type="component" value="Unassembled WGS sequence"/>
</dbReference>
<accession>A0A1F8GTN2</accession>
<dbReference type="EMBL" id="MGKP01000012">
    <property type="protein sequence ID" value="OGN28784.1"/>
    <property type="molecule type" value="Genomic_DNA"/>
</dbReference>
<dbReference type="InterPro" id="IPR004477">
    <property type="entry name" value="ComEC_N"/>
</dbReference>
<dbReference type="InterPro" id="IPR025405">
    <property type="entry name" value="DUF4131"/>
</dbReference>
<evidence type="ECO:0000256" key="3">
    <source>
        <dbReference type="ARBA" id="ARBA00022692"/>
    </source>
</evidence>
<dbReference type="GO" id="GO:0005886">
    <property type="term" value="C:plasma membrane"/>
    <property type="evidence" value="ECO:0007669"/>
    <property type="project" value="UniProtKB-SubCell"/>
</dbReference>
<proteinExistence type="predicted"/>
<comment type="subcellular location">
    <subcellularLocation>
        <location evidence="1">Cell membrane</location>
        <topology evidence="1">Multi-pass membrane protein</topology>
    </subcellularLocation>
</comment>
<keyword evidence="4 6" id="KW-1133">Transmembrane helix</keyword>
<dbReference type="InterPro" id="IPR052159">
    <property type="entry name" value="Competence_DNA_uptake"/>
</dbReference>
<feature type="transmembrane region" description="Helical" evidence="6">
    <location>
        <begin position="31"/>
        <end position="49"/>
    </location>
</feature>
<keyword evidence="2" id="KW-1003">Cell membrane</keyword>
<feature type="transmembrane region" description="Helical" evidence="6">
    <location>
        <begin position="264"/>
        <end position="287"/>
    </location>
</feature>
<evidence type="ECO:0000256" key="5">
    <source>
        <dbReference type="ARBA" id="ARBA00023136"/>
    </source>
</evidence>
<keyword evidence="5 6" id="KW-0472">Membrane</keyword>
<dbReference type="Pfam" id="PF13567">
    <property type="entry name" value="DUF4131"/>
    <property type="match status" value="1"/>
</dbReference>
<feature type="transmembrane region" description="Helical" evidence="6">
    <location>
        <begin position="389"/>
        <end position="412"/>
    </location>
</feature>
<evidence type="ECO:0000256" key="2">
    <source>
        <dbReference type="ARBA" id="ARBA00022475"/>
    </source>
</evidence>
<comment type="caution">
    <text evidence="9">The sequence shown here is derived from an EMBL/GenBank/DDBJ whole genome shotgun (WGS) entry which is preliminary data.</text>
</comment>
<evidence type="ECO:0000313" key="9">
    <source>
        <dbReference type="EMBL" id="OGN28784.1"/>
    </source>
</evidence>
<evidence type="ECO:0000313" key="10">
    <source>
        <dbReference type="Proteomes" id="UP000179047"/>
    </source>
</evidence>
<dbReference type="PANTHER" id="PTHR30619">
    <property type="entry name" value="DNA INTERNALIZATION/COMPETENCE PROTEIN COMEC/REC2"/>
    <property type="match status" value="1"/>
</dbReference>
<feature type="transmembrane region" description="Helical" evidence="6">
    <location>
        <begin position="454"/>
        <end position="478"/>
    </location>
</feature>
<evidence type="ECO:0008006" key="11">
    <source>
        <dbReference type="Google" id="ProtNLM"/>
    </source>
</evidence>
<feature type="domain" description="DUF4131" evidence="8">
    <location>
        <begin position="27"/>
        <end position="194"/>
    </location>
</feature>
<evidence type="ECO:0000256" key="6">
    <source>
        <dbReference type="SAM" id="Phobius"/>
    </source>
</evidence>
<evidence type="ECO:0000259" key="8">
    <source>
        <dbReference type="Pfam" id="PF13567"/>
    </source>
</evidence>